<evidence type="ECO:0000256" key="7">
    <source>
        <dbReference type="ARBA" id="ARBA00022692"/>
    </source>
</evidence>
<dbReference type="InterPro" id="IPR026899">
    <property type="entry name" value="FKS1-like_dom1"/>
</dbReference>
<feature type="transmembrane region" description="Helical" evidence="14">
    <location>
        <begin position="1624"/>
        <end position="1648"/>
    </location>
</feature>
<feature type="transmembrane region" description="Helical" evidence="14">
    <location>
        <begin position="1459"/>
        <end position="1478"/>
    </location>
</feature>
<comment type="similarity">
    <text evidence="2">Belongs to the glycosyltransferase 48 family.</text>
</comment>
<evidence type="ECO:0000256" key="13">
    <source>
        <dbReference type="ARBA" id="ARBA00047777"/>
    </source>
</evidence>
<keyword evidence="17" id="KW-1185">Reference proteome</keyword>
<feature type="transmembrane region" description="Helical" evidence="14">
    <location>
        <begin position="369"/>
        <end position="388"/>
    </location>
</feature>
<dbReference type="Pfam" id="PF14288">
    <property type="entry name" value="FKS1_dom1"/>
    <property type="match status" value="1"/>
</dbReference>
<evidence type="ECO:0000256" key="12">
    <source>
        <dbReference type="ARBA" id="ARBA00032165"/>
    </source>
</evidence>
<keyword evidence="10 14" id="KW-0472">Membrane</keyword>
<dbReference type="EC" id="2.4.1.34" evidence="3"/>
<keyword evidence="11" id="KW-0961">Cell wall biogenesis/degradation</keyword>
<dbReference type="EMBL" id="VEPZ02001044">
    <property type="protein sequence ID" value="KAE8698458.1"/>
    <property type="molecule type" value="Genomic_DNA"/>
</dbReference>
<evidence type="ECO:0000256" key="9">
    <source>
        <dbReference type="ARBA" id="ARBA00022989"/>
    </source>
</evidence>
<dbReference type="GO" id="GO:0006075">
    <property type="term" value="P:(1-&gt;3)-beta-D-glucan biosynthetic process"/>
    <property type="evidence" value="ECO:0007669"/>
    <property type="project" value="InterPro"/>
</dbReference>
<comment type="caution">
    <text evidence="16">The sequence shown here is derived from an EMBL/GenBank/DDBJ whole genome shotgun (WGS) entry which is preliminary data.</text>
</comment>
<feature type="transmembrane region" description="Helical" evidence="14">
    <location>
        <begin position="1484"/>
        <end position="1506"/>
    </location>
</feature>
<dbReference type="GO" id="GO:0003843">
    <property type="term" value="F:1,3-beta-D-glucan synthase activity"/>
    <property type="evidence" value="ECO:0007669"/>
    <property type="project" value="UniProtKB-EC"/>
</dbReference>
<evidence type="ECO:0000256" key="6">
    <source>
        <dbReference type="ARBA" id="ARBA00022679"/>
    </source>
</evidence>
<evidence type="ECO:0000256" key="11">
    <source>
        <dbReference type="ARBA" id="ARBA00023316"/>
    </source>
</evidence>
<evidence type="ECO:0000313" key="16">
    <source>
        <dbReference type="EMBL" id="KAE8698458.1"/>
    </source>
</evidence>
<dbReference type="GO" id="GO:0005886">
    <property type="term" value="C:plasma membrane"/>
    <property type="evidence" value="ECO:0007669"/>
    <property type="project" value="UniProtKB-SubCell"/>
</dbReference>
<dbReference type="InterPro" id="IPR003440">
    <property type="entry name" value="Glyco_trans_48_dom"/>
</dbReference>
<evidence type="ECO:0000313" key="17">
    <source>
        <dbReference type="Proteomes" id="UP000436088"/>
    </source>
</evidence>
<dbReference type="GO" id="GO:0071555">
    <property type="term" value="P:cell wall organization"/>
    <property type="evidence" value="ECO:0007669"/>
    <property type="project" value="UniProtKB-KW"/>
</dbReference>
<evidence type="ECO:0000256" key="4">
    <source>
        <dbReference type="ARBA" id="ARBA00022475"/>
    </source>
</evidence>
<comment type="subcellular location">
    <subcellularLocation>
        <location evidence="1">Cell membrane</location>
        <topology evidence="1">Multi-pass membrane protein</topology>
    </subcellularLocation>
</comment>
<keyword evidence="8" id="KW-0133">Cell shape</keyword>
<evidence type="ECO:0000259" key="15">
    <source>
        <dbReference type="SMART" id="SM01205"/>
    </source>
</evidence>
<dbReference type="PANTHER" id="PTHR12741">
    <property type="entry name" value="LYST-INTERACTING PROTEIN LIP5 DOPAMINE RESPONSIVE PROTEIN DRG-1"/>
    <property type="match status" value="1"/>
</dbReference>
<evidence type="ECO:0000256" key="14">
    <source>
        <dbReference type="SAM" id="Phobius"/>
    </source>
</evidence>
<organism evidence="16 17">
    <name type="scientific">Hibiscus syriacus</name>
    <name type="common">Rose of Sharon</name>
    <dbReference type="NCBI Taxonomy" id="106335"/>
    <lineage>
        <taxon>Eukaryota</taxon>
        <taxon>Viridiplantae</taxon>
        <taxon>Streptophyta</taxon>
        <taxon>Embryophyta</taxon>
        <taxon>Tracheophyta</taxon>
        <taxon>Spermatophyta</taxon>
        <taxon>Magnoliopsida</taxon>
        <taxon>eudicotyledons</taxon>
        <taxon>Gunneridae</taxon>
        <taxon>Pentapetalae</taxon>
        <taxon>rosids</taxon>
        <taxon>malvids</taxon>
        <taxon>Malvales</taxon>
        <taxon>Malvaceae</taxon>
        <taxon>Malvoideae</taxon>
        <taxon>Hibiscus</taxon>
    </lineage>
</organism>
<sequence length="1749" mass="204119">MSLTDRPAPLEDEPFNVIPVHNLLADHPSLRFPEVRAAAAALRNVGDLRKPPDVQWHPTMDLLDWLALFFGFQRDNVKNQREHLVLHLANAQMRLSSQPDNIDILDPGVLRSFLRKLLKNYTNWCSYLRKESNIWSSSHPTSDQRRDLLYVGLYLLIWGEAANLRFMPEFICYIFHNMAMELNRILEDYTDRNTGQPAMPSTLGENAFLNSVVKPIYETVKAEVECSKNGTASHAAWRNYDDLNEYFWSRRCFHELKWPMDVECKFFVESSKRKRARKTGFVEIRSFWNLYRSFDRLWVMHFLFLQAAILVAWEGEVYPWQALKNRDIQVRILTVFISWSGFRFLQALLDVWMQHSLVSFSKPGLGIRMLLKAVVAVAWIIIFTFLHIKIWEHRKNDKTWSAEANRWVFLYLQVAFVYVLPELLALALFVLPWISNFFEETNWKIFYLMSWWFQRKSFVGRGLREGLVDNVRYTMFWTVVLATKFAFSYFLQIQPMIRPTKQLLEIKEDEYDWDEVFRGRNKIAIGLLWLPVVLIYLMDIQIWYSIYSSFVGVGVGLFQHIGEIRTIQQLRLRFQFFASAIQFNLMPEEQLLNGRGSLRGKFVDAIHRLKLRYGFGKPYKKLESNQIEAHRFAQIWNEIITTFREEDIISDLEVELLELPPNAWNIRIIRWPCFLLCNELLLALSQAKALVQAPDKWIWNRICKNEYRRCAVIEAYDSIKHMMLAILNVQSEEHSILTALFLEINHSIEIERFSKTFNMNVLPQIHIKLIKLLQILIKPKKDANQVVNCLQTLYEVAIRDFIKDERTIEQLREDGLAPRDPAAMAGLLFGNAVKLPDLGDEKFYRQARRLLTILTSRDSIQNIPANIQARRRLAFFSNSLFMNMPHAPQVEKMMAFSVLTPYYNEEVLYSKEQLVTGNEDGISILYYLQTIYDDEWKNFIERMRREGMVKDEEIWTTKKEELRLWASYRGQTLSRTVRGMMYYSRALKLLAFLDSASEMDIKGAQELGSTARDGSDSFDLERLPSRGLVFQGHEQRMSSMKFTYVIACQIYGAQKAKKDPHAEEILYLMKHNEPLRVAYVDEVSTGRDEEYYSVLVKYDQQLQQEVEIYRVKLPGPLKIGEGKPENQNHALIFTRGDAVQTIDMNQDSYFEEALKIRNLLEEYGVNYGIRKPTILGVREHIFTGSVSSLAWFMSAQETSFVTLGQRVLANPLKIRLHYGHPDIFDRFWFLTRGGLSKASRVINISEDIFAGFNCTLRGGNVTHHEYIQVGKGRDVGLNQISMFEAKVASGNGEQVLSRDVYRLGHRLDFLRMLSFFYTTVGFFFNTMMVILTVYSFLWGRLYLALSGIEDVALADSNTNKALGAILNQQFIIQLGLFTALPMIVENSLEHGFLEAIWDFLTMQLQLSSVFYTFSMGTRTHFFGRTVLHGGAKYRATGRGFVVQHKSFSENYRLYARSHFIKAIELGLILTVYASYSPLAKDTFVYIAMTVSSWFLVLSWIMAPFVFNPSGFDWLKMVYDFDEFVNWIWYRGSVFAKAEQSWERWWYEEQEHLRITGPWGRRVEILLDLRFFFFQYGMVYHLGIADHSTSLVVYFLSWIYIFVAFGIYLVISYARDKYAAKKHIYFRLIQFIVIILGILLIVVLLEFTAFKFSDIFTSLLAFLPTGWGLLSIAQVLRPLLQPTWLWGSVIYAARVYDIMFGVIVMTPVAILSWMPGLQSMQTRILFNEAFSRGLRIFQIVTGVKSRSSYS</sequence>
<feature type="transmembrane region" description="Helical" evidence="14">
    <location>
        <begin position="473"/>
        <end position="491"/>
    </location>
</feature>
<dbReference type="GO" id="GO:0000148">
    <property type="term" value="C:1,3-beta-D-glucan synthase complex"/>
    <property type="evidence" value="ECO:0007669"/>
    <property type="project" value="InterPro"/>
</dbReference>
<dbReference type="GO" id="GO:0008360">
    <property type="term" value="P:regulation of cell shape"/>
    <property type="evidence" value="ECO:0007669"/>
    <property type="project" value="UniProtKB-KW"/>
</dbReference>
<dbReference type="PANTHER" id="PTHR12741:SF7">
    <property type="entry name" value="CALLOSE SYNTHASE 12"/>
    <property type="match status" value="1"/>
</dbReference>
<evidence type="ECO:0000256" key="5">
    <source>
        <dbReference type="ARBA" id="ARBA00022676"/>
    </source>
</evidence>
<evidence type="ECO:0000256" key="2">
    <source>
        <dbReference type="ARBA" id="ARBA00009040"/>
    </source>
</evidence>
<protein>
    <recommendedName>
        <fullName evidence="12">1,3-beta-glucan synthase</fullName>
        <ecNumber evidence="3">2.4.1.34</ecNumber>
    </recommendedName>
    <alternativeName>
        <fullName evidence="12">1,3-beta-glucan synthase</fullName>
    </alternativeName>
</protein>
<dbReference type="Pfam" id="PF25968">
    <property type="entry name" value="CALS1"/>
    <property type="match status" value="1"/>
</dbReference>
<dbReference type="Proteomes" id="UP000436088">
    <property type="component" value="Unassembled WGS sequence"/>
</dbReference>
<keyword evidence="7 14" id="KW-0812">Transmembrane</keyword>
<evidence type="ECO:0000256" key="10">
    <source>
        <dbReference type="ARBA" id="ARBA00023136"/>
    </source>
</evidence>
<keyword evidence="4" id="KW-1003">Cell membrane</keyword>
<evidence type="ECO:0000256" key="8">
    <source>
        <dbReference type="ARBA" id="ARBA00022960"/>
    </source>
</evidence>
<keyword evidence="5" id="KW-0328">Glycosyltransferase</keyword>
<accession>A0A6A3A2N9</accession>
<feature type="domain" description="1,3-beta-glucan synthase component FKS1-like" evidence="15">
    <location>
        <begin position="145"/>
        <end position="261"/>
    </location>
</feature>
<feature type="transmembrane region" description="Helical" evidence="14">
    <location>
        <begin position="523"/>
        <end position="544"/>
    </location>
</feature>
<feature type="transmembrane region" description="Helical" evidence="14">
    <location>
        <begin position="1315"/>
        <end position="1337"/>
    </location>
</feature>
<keyword evidence="9 14" id="KW-1133">Transmembrane helix</keyword>
<proteinExistence type="inferred from homology"/>
<feature type="transmembrane region" description="Helical" evidence="14">
    <location>
        <begin position="409"/>
        <end position="434"/>
    </location>
</feature>
<feature type="transmembrane region" description="Helical" evidence="14">
    <location>
        <begin position="1654"/>
        <end position="1675"/>
    </location>
</feature>
<evidence type="ECO:0000256" key="3">
    <source>
        <dbReference type="ARBA" id="ARBA00012589"/>
    </source>
</evidence>
<dbReference type="Pfam" id="PF02364">
    <property type="entry name" value="Glucan_synthase"/>
    <property type="match status" value="1"/>
</dbReference>
<comment type="catalytic activity">
    <reaction evidence="13">
        <text>[(1-&gt;3)-beta-D-glucosyl](n) + UDP-alpha-D-glucose = [(1-&gt;3)-beta-D-glucosyl](n+1) + UDP + H(+)</text>
        <dbReference type="Rhea" id="RHEA:21476"/>
        <dbReference type="Rhea" id="RHEA-COMP:11146"/>
        <dbReference type="Rhea" id="RHEA-COMP:14303"/>
        <dbReference type="ChEBI" id="CHEBI:15378"/>
        <dbReference type="ChEBI" id="CHEBI:37671"/>
        <dbReference type="ChEBI" id="CHEBI:58223"/>
        <dbReference type="ChEBI" id="CHEBI:58885"/>
        <dbReference type="EC" id="2.4.1.34"/>
    </reaction>
</comment>
<dbReference type="SMART" id="SM01205">
    <property type="entry name" value="FKS1_dom1"/>
    <property type="match status" value="1"/>
</dbReference>
<reference evidence="16" key="1">
    <citation type="submission" date="2019-09" db="EMBL/GenBank/DDBJ databases">
        <title>Draft genome information of white flower Hibiscus syriacus.</title>
        <authorList>
            <person name="Kim Y.-M."/>
        </authorList>
    </citation>
    <scope>NUCLEOTIDE SEQUENCE [LARGE SCALE GENOMIC DNA]</scope>
    <source>
        <strain evidence="16">YM2019G1</strain>
    </source>
</reference>
<name>A0A6A3A2N9_HIBSY</name>
<evidence type="ECO:0000256" key="1">
    <source>
        <dbReference type="ARBA" id="ARBA00004651"/>
    </source>
</evidence>
<dbReference type="InterPro" id="IPR058851">
    <property type="entry name" value="CALS1_helical"/>
</dbReference>
<feature type="transmembrane region" description="Helical" evidence="14">
    <location>
        <begin position="298"/>
        <end position="318"/>
    </location>
</feature>
<feature type="transmembrane region" description="Helical" evidence="14">
    <location>
        <begin position="1590"/>
        <end position="1612"/>
    </location>
</feature>
<feature type="transmembrane region" description="Helical" evidence="14">
    <location>
        <begin position="330"/>
        <end position="349"/>
    </location>
</feature>
<gene>
    <name evidence="16" type="ORF">F3Y22_tig00110597pilonHSYRG00241</name>
</gene>
<keyword evidence="6" id="KW-0808">Transferase</keyword>
<dbReference type="OrthoDB" id="1880850at2759"/>
<feature type="transmembrane region" description="Helical" evidence="14">
    <location>
        <begin position="1687"/>
        <end position="1713"/>
    </location>
</feature>